<reference evidence="3" key="1">
    <citation type="submission" date="2020-10" db="EMBL/GenBank/DDBJ databases">
        <authorList>
            <person name="Han B."/>
            <person name="Lu T."/>
            <person name="Zhao Q."/>
            <person name="Huang X."/>
            <person name="Zhao Y."/>
        </authorList>
    </citation>
    <scope>NUCLEOTIDE SEQUENCE</scope>
</reference>
<feature type="domain" description="Protein kinase" evidence="1">
    <location>
        <begin position="1"/>
        <end position="88"/>
    </location>
</feature>
<organism evidence="3 4">
    <name type="scientific">Miscanthus lutarioriparius</name>
    <dbReference type="NCBI Taxonomy" id="422564"/>
    <lineage>
        <taxon>Eukaryota</taxon>
        <taxon>Viridiplantae</taxon>
        <taxon>Streptophyta</taxon>
        <taxon>Embryophyta</taxon>
        <taxon>Tracheophyta</taxon>
        <taxon>Spermatophyta</taxon>
        <taxon>Magnoliopsida</taxon>
        <taxon>Liliopsida</taxon>
        <taxon>Poales</taxon>
        <taxon>Poaceae</taxon>
        <taxon>PACMAD clade</taxon>
        <taxon>Panicoideae</taxon>
        <taxon>Andropogonodae</taxon>
        <taxon>Andropogoneae</taxon>
        <taxon>Saccharinae</taxon>
        <taxon>Miscanthus</taxon>
    </lineage>
</organism>
<dbReference type="InterPro" id="IPR051564">
    <property type="entry name" value="LRR_receptor-like_kinase"/>
</dbReference>
<name>A0A811RH36_9POAL</name>
<keyword evidence="4" id="KW-1185">Reference proteome</keyword>
<dbReference type="InterPro" id="IPR011009">
    <property type="entry name" value="Kinase-like_dom_sf"/>
</dbReference>
<dbReference type="InterPro" id="IPR000719">
    <property type="entry name" value="Prot_kinase_dom"/>
</dbReference>
<dbReference type="Pfam" id="PF00069">
    <property type="entry name" value="Pkinase"/>
    <property type="match status" value="1"/>
</dbReference>
<gene>
    <name evidence="2" type="ORF">NCGR_LOCUS52440</name>
    <name evidence="3" type="ORF">NCGR_LOCUS52454</name>
</gene>
<dbReference type="GO" id="GO:0016020">
    <property type="term" value="C:membrane"/>
    <property type="evidence" value="ECO:0007669"/>
    <property type="project" value="TreeGrafter"/>
</dbReference>
<dbReference type="PANTHER" id="PTHR48055:SF57">
    <property type="entry name" value="PROTEIN KINASE DOMAIN-CONTAINING PROTEIN"/>
    <property type="match status" value="1"/>
</dbReference>
<dbReference type="Proteomes" id="UP000604825">
    <property type="component" value="Unassembled WGS sequence"/>
</dbReference>
<dbReference type="AlphaFoldDB" id="A0A811RH36"/>
<dbReference type="PROSITE" id="PS50011">
    <property type="entry name" value="PROTEIN_KINASE_DOM"/>
    <property type="match status" value="1"/>
</dbReference>
<sequence length="141" mass="15750">MPGTIGYMAPEYGSSGKVSRKSDVFSYGIMLLEVLTRKKPTDPMFRGQLSLKMWVNQAFPRKLIDVVDECLLQDPSISCTDNFLESMFELGLLCPSDIPDERVRMSDVVVTLNKIKKDYSRYTTVAGPTSFGAVDSISMCM</sequence>
<dbReference type="PANTHER" id="PTHR48055">
    <property type="entry name" value="LEUCINE-RICH REPEAT RECEPTOR PROTEIN KINASE EMS1"/>
    <property type="match status" value="1"/>
</dbReference>
<dbReference type="EMBL" id="CAJGYO010000014">
    <property type="protein sequence ID" value="CAD6269149.1"/>
    <property type="molecule type" value="Genomic_DNA"/>
</dbReference>
<evidence type="ECO:0000313" key="3">
    <source>
        <dbReference type="EMBL" id="CAD6269149.1"/>
    </source>
</evidence>
<protein>
    <recommendedName>
        <fullName evidence="1">Protein kinase domain-containing protein</fullName>
    </recommendedName>
</protein>
<comment type="caution">
    <text evidence="3">The sequence shown here is derived from an EMBL/GenBank/DDBJ whole genome shotgun (WGS) entry which is preliminary data.</text>
</comment>
<dbReference type="OrthoDB" id="597908at2759"/>
<evidence type="ECO:0000259" key="1">
    <source>
        <dbReference type="PROSITE" id="PS50011"/>
    </source>
</evidence>
<evidence type="ECO:0000313" key="2">
    <source>
        <dbReference type="EMBL" id="CAD6269135.1"/>
    </source>
</evidence>
<proteinExistence type="predicted"/>
<dbReference type="GO" id="GO:0004672">
    <property type="term" value="F:protein kinase activity"/>
    <property type="evidence" value="ECO:0007669"/>
    <property type="project" value="InterPro"/>
</dbReference>
<accession>A0A811RH36</accession>
<dbReference type="SUPFAM" id="SSF56112">
    <property type="entry name" value="Protein kinase-like (PK-like)"/>
    <property type="match status" value="1"/>
</dbReference>
<dbReference type="EMBL" id="CAJGYO010000014">
    <property type="protein sequence ID" value="CAD6269135.1"/>
    <property type="molecule type" value="Genomic_DNA"/>
</dbReference>
<evidence type="ECO:0000313" key="4">
    <source>
        <dbReference type="Proteomes" id="UP000604825"/>
    </source>
</evidence>
<dbReference type="GO" id="GO:0005524">
    <property type="term" value="F:ATP binding"/>
    <property type="evidence" value="ECO:0007669"/>
    <property type="project" value="InterPro"/>
</dbReference>
<dbReference type="Gene3D" id="1.10.510.10">
    <property type="entry name" value="Transferase(Phosphotransferase) domain 1"/>
    <property type="match status" value="1"/>
</dbReference>